<dbReference type="SMART" id="SM00339">
    <property type="entry name" value="FH"/>
    <property type="match status" value="1"/>
</dbReference>
<protein>
    <recommendedName>
        <fullName evidence="7">Fork-head domain-containing protein</fullName>
    </recommendedName>
</protein>
<dbReference type="InterPro" id="IPR001766">
    <property type="entry name" value="Fork_head_dom"/>
</dbReference>
<feature type="compositionally biased region" description="Basic and acidic residues" evidence="6">
    <location>
        <begin position="945"/>
        <end position="954"/>
    </location>
</feature>
<dbReference type="PROSITE" id="PS00657">
    <property type="entry name" value="FORK_HEAD_1"/>
    <property type="match status" value="1"/>
</dbReference>
<feature type="compositionally biased region" description="Basic and acidic residues" evidence="6">
    <location>
        <begin position="1032"/>
        <end position="1043"/>
    </location>
</feature>
<feature type="compositionally biased region" description="Basic and acidic residues" evidence="6">
    <location>
        <begin position="800"/>
        <end position="811"/>
    </location>
</feature>
<feature type="region of interest" description="Disordered" evidence="6">
    <location>
        <begin position="4498"/>
        <end position="4646"/>
    </location>
</feature>
<feature type="region of interest" description="Disordered" evidence="6">
    <location>
        <begin position="26"/>
        <end position="50"/>
    </location>
</feature>
<feature type="region of interest" description="Disordered" evidence="6">
    <location>
        <begin position="5066"/>
        <end position="5123"/>
    </location>
</feature>
<feature type="region of interest" description="Disordered" evidence="6">
    <location>
        <begin position="1151"/>
        <end position="1193"/>
    </location>
</feature>
<feature type="compositionally biased region" description="Basic and acidic residues" evidence="6">
    <location>
        <begin position="3478"/>
        <end position="3498"/>
    </location>
</feature>
<feature type="region of interest" description="Disordered" evidence="6">
    <location>
        <begin position="4658"/>
        <end position="4810"/>
    </location>
</feature>
<feature type="region of interest" description="Disordered" evidence="6">
    <location>
        <begin position="3424"/>
        <end position="3589"/>
    </location>
</feature>
<feature type="region of interest" description="Disordered" evidence="6">
    <location>
        <begin position="4418"/>
        <end position="4482"/>
    </location>
</feature>
<evidence type="ECO:0000259" key="7">
    <source>
        <dbReference type="PROSITE" id="PS50039"/>
    </source>
</evidence>
<feature type="region of interest" description="Disordered" evidence="6">
    <location>
        <begin position="167"/>
        <end position="214"/>
    </location>
</feature>
<feature type="domain" description="Fork-head" evidence="7">
    <location>
        <begin position="5376"/>
        <end position="5426"/>
    </location>
</feature>
<feature type="compositionally biased region" description="Basic and acidic residues" evidence="6">
    <location>
        <begin position="4159"/>
        <end position="4172"/>
    </location>
</feature>
<feature type="compositionally biased region" description="Polar residues" evidence="6">
    <location>
        <begin position="290"/>
        <end position="300"/>
    </location>
</feature>
<comment type="subcellular location">
    <subcellularLocation>
        <location evidence="1 4">Nucleus</location>
    </subcellularLocation>
</comment>
<feature type="compositionally biased region" description="Basic and acidic residues" evidence="6">
    <location>
        <begin position="1061"/>
        <end position="1070"/>
    </location>
</feature>
<feature type="compositionally biased region" description="Basic and acidic residues" evidence="6">
    <location>
        <begin position="4635"/>
        <end position="4646"/>
    </location>
</feature>
<feature type="compositionally biased region" description="Basic and acidic residues" evidence="6">
    <location>
        <begin position="1177"/>
        <end position="1186"/>
    </location>
</feature>
<feature type="compositionally biased region" description="Basic and acidic residues" evidence="6">
    <location>
        <begin position="3835"/>
        <end position="3862"/>
    </location>
</feature>
<feature type="compositionally biased region" description="Basic and acidic residues" evidence="6">
    <location>
        <begin position="4438"/>
        <end position="4448"/>
    </location>
</feature>
<feature type="compositionally biased region" description="Basic and acidic residues" evidence="6">
    <location>
        <begin position="4708"/>
        <end position="4723"/>
    </location>
</feature>
<feature type="compositionally biased region" description="Basic and acidic residues" evidence="6">
    <location>
        <begin position="307"/>
        <end position="316"/>
    </location>
</feature>
<dbReference type="PANTHER" id="PTHR46262">
    <property type="entry name" value="FORKHEAD BOX PROTEIN BINIOU"/>
    <property type="match status" value="1"/>
</dbReference>
<feature type="compositionally biased region" description="Basic and acidic residues" evidence="6">
    <location>
        <begin position="916"/>
        <end position="927"/>
    </location>
</feature>
<evidence type="ECO:0000256" key="6">
    <source>
        <dbReference type="SAM" id="MobiDB-lite"/>
    </source>
</evidence>
<evidence type="ECO:0000313" key="9">
    <source>
        <dbReference type="Proteomes" id="UP000479190"/>
    </source>
</evidence>
<feature type="compositionally biased region" description="Basic and acidic residues" evidence="6">
    <location>
        <begin position="1119"/>
        <end position="1128"/>
    </location>
</feature>
<feature type="region of interest" description="Disordered" evidence="6">
    <location>
        <begin position="5143"/>
        <end position="5202"/>
    </location>
</feature>
<feature type="compositionally biased region" description="Acidic residues" evidence="6">
    <location>
        <begin position="4724"/>
        <end position="4735"/>
    </location>
</feature>
<evidence type="ECO:0000256" key="4">
    <source>
        <dbReference type="PROSITE-ProRule" id="PRU00089"/>
    </source>
</evidence>
<keyword evidence="3 4" id="KW-0539">Nucleus</keyword>
<feature type="compositionally biased region" description="Polar residues" evidence="6">
    <location>
        <begin position="522"/>
        <end position="536"/>
    </location>
</feature>
<dbReference type="Pfam" id="PF00250">
    <property type="entry name" value="Forkhead"/>
    <property type="match status" value="1"/>
</dbReference>
<feature type="compositionally biased region" description="Basic and acidic residues" evidence="6">
    <location>
        <begin position="1003"/>
        <end position="1012"/>
    </location>
</feature>
<feature type="compositionally biased region" description="Basic and acidic residues" evidence="6">
    <location>
        <begin position="335"/>
        <end position="347"/>
    </location>
</feature>
<feature type="region of interest" description="Disordered" evidence="6">
    <location>
        <begin position="464"/>
        <end position="617"/>
    </location>
</feature>
<dbReference type="GO" id="GO:0000978">
    <property type="term" value="F:RNA polymerase II cis-regulatory region sequence-specific DNA binding"/>
    <property type="evidence" value="ECO:0007669"/>
    <property type="project" value="TreeGrafter"/>
</dbReference>
<feature type="compositionally biased region" description="Basic and acidic residues" evidence="6">
    <location>
        <begin position="597"/>
        <end position="606"/>
    </location>
</feature>
<feature type="compositionally biased region" description="Basic and acidic residues" evidence="6">
    <location>
        <begin position="3424"/>
        <end position="3441"/>
    </location>
</feature>
<feature type="compositionally biased region" description="Basic and acidic residues" evidence="6">
    <location>
        <begin position="5042"/>
        <end position="5053"/>
    </location>
</feature>
<feature type="compositionally biased region" description="Polar residues" evidence="6">
    <location>
        <begin position="696"/>
        <end position="710"/>
    </location>
</feature>
<feature type="compositionally biased region" description="Basic and acidic residues" evidence="6">
    <location>
        <begin position="1090"/>
        <end position="1101"/>
    </location>
</feature>
<feature type="compositionally biased region" description="Basic and acidic residues" evidence="6">
    <location>
        <begin position="190"/>
        <end position="200"/>
    </location>
</feature>
<evidence type="ECO:0000313" key="8">
    <source>
        <dbReference type="EMBL" id="CAB0030906.1"/>
    </source>
</evidence>
<dbReference type="InterPro" id="IPR036388">
    <property type="entry name" value="WH-like_DNA-bd_sf"/>
</dbReference>
<feature type="region of interest" description="Disordered" evidence="6">
    <location>
        <begin position="4823"/>
        <end position="4886"/>
    </location>
</feature>
<evidence type="ECO:0000256" key="3">
    <source>
        <dbReference type="ARBA" id="ARBA00023242"/>
    </source>
</evidence>
<feature type="compositionally biased region" description="Basic and acidic residues" evidence="6">
    <location>
        <begin position="3523"/>
        <end position="3538"/>
    </location>
</feature>
<feature type="compositionally biased region" description="Basic and acidic residues" evidence="6">
    <location>
        <begin position="858"/>
        <end position="869"/>
    </location>
</feature>
<feature type="compositionally biased region" description="Basic and acidic residues" evidence="6">
    <location>
        <begin position="655"/>
        <end position="664"/>
    </location>
</feature>
<accession>A0A6H5I002</accession>
<dbReference type="Proteomes" id="UP000479190">
    <property type="component" value="Unassembled WGS sequence"/>
</dbReference>
<feature type="region of interest" description="Disordered" evidence="6">
    <location>
        <begin position="248"/>
        <end position="437"/>
    </location>
</feature>
<feature type="region of interest" description="Disordered" evidence="6">
    <location>
        <begin position="4986"/>
        <end position="5053"/>
    </location>
</feature>
<dbReference type="Gene3D" id="1.10.10.10">
    <property type="entry name" value="Winged helix-like DNA-binding domain superfamily/Winged helix DNA-binding domain"/>
    <property type="match status" value="1"/>
</dbReference>
<feature type="compositionally biased region" description="Basic and acidic residues" evidence="6">
    <location>
        <begin position="4536"/>
        <end position="4547"/>
    </location>
</feature>
<feature type="compositionally biased region" description="Basic and acidic residues" evidence="6">
    <location>
        <begin position="354"/>
        <end position="374"/>
    </location>
</feature>
<feature type="compositionally biased region" description="Basic and acidic residues" evidence="6">
    <location>
        <begin position="481"/>
        <end position="490"/>
    </location>
</feature>
<feature type="compositionally biased region" description="Polar residues" evidence="6">
    <location>
        <begin position="464"/>
        <end position="474"/>
    </location>
</feature>
<feature type="region of interest" description="Disordered" evidence="6">
    <location>
        <begin position="75"/>
        <end position="112"/>
    </location>
</feature>
<dbReference type="PANTHER" id="PTHR46262:SF2">
    <property type="entry name" value="FORKHEAD BOX PROTEIN BINIOU"/>
    <property type="match status" value="1"/>
</dbReference>
<keyword evidence="2 4" id="KW-0238">DNA-binding</keyword>
<gene>
    <name evidence="8" type="ORF">TBRA_LOCUS2891</name>
</gene>
<dbReference type="OrthoDB" id="5954824at2759"/>
<feature type="region of interest" description="Disordered" evidence="6">
    <location>
        <begin position="3691"/>
        <end position="3751"/>
    </location>
</feature>
<feature type="region of interest" description="Disordered" evidence="6">
    <location>
        <begin position="4253"/>
        <end position="4308"/>
    </location>
</feature>
<feature type="compositionally biased region" description="Basic residues" evidence="6">
    <location>
        <begin position="3442"/>
        <end position="3453"/>
    </location>
</feature>
<feature type="compositionally biased region" description="Basic and acidic residues" evidence="6">
    <location>
        <begin position="568"/>
        <end position="579"/>
    </location>
</feature>
<name>A0A6H5I002_9HYME</name>
<dbReference type="GO" id="GO:0005634">
    <property type="term" value="C:nucleus"/>
    <property type="evidence" value="ECO:0007669"/>
    <property type="project" value="UniProtKB-SubCell"/>
</dbReference>
<dbReference type="GO" id="GO:0000981">
    <property type="term" value="F:DNA-binding transcription factor activity, RNA polymerase II-specific"/>
    <property type="evidence" value="ECO:0007669"/>
    <property type="project" value="TreeGrafter"/>
</dbReference>
<feature type="compositionally biased region" description="Basic and acidic residues" evidence="6">
    <location>
        <begin position="974"/>
        <end position="985"/>
    </location>
</feature>
<sequence length="5621" mass="630573">NEQNLAEYIDTEDNARLSSNQKVKITEQRKEYPSAKTLKHTEKTQKRKEEDVVDFVQQQEEYPIVTENVEIQSPIEKRPIETPTITTHAPWVRSKKKTVPMKPQLEEKPADKIEKTTATLIVREGVSEVTLPVEKKSDEKPVETTQAPWIRGKKKTVSIKPKFEEKFTETTDETTSTLKVQEEVSQVELPTKEKPDEKPVESTQAPWVRGKKKPVSIEPKFEEKFTETTDETTATLKVQKEVTQIELPMEDKLDDKPVETTQVPWVRGKKKPIPMKPQMKENLTEKIEKTTASLTVQEEVSQAELPTEEKPDEKPVETTQAPWVRGKKKPGSIKPKLEEKPTEKIEKTTASLMVKKEESRVELPTEEKPDEKPVETTQAPWIRGKKKPVSIEPKFEEKFTETTDETTASLIVEEEVSQVELPTKEKPDEKLVETTQVPWVRGKKKPIPMKPQMKENLTEKIEKTTASLTVQEEVSQAELPTEEKPDEKLVETTQVPWVRGKKKPVAIKPQLEEKPTDKIEKTTASLTVQEEVSQSELPMEEKPDEKPVETTQAPWVHGKKKPVTIKPQLEEKPAEKIEKTTATLMVKEEVSQAELPMEEKPDEKPVETTQAQWVRGKKKPVTIKPQLEEKLTEKIEKTTASLMVEEEVSQVELLNEEKPDEKPIETTQAPWVRGKKKPAAIKPQLAEKPTVKIEKTTASLTVQEEVSQSELPMEEKPDEKPVETTQAPWVRGKKKPVTIKPQLEEKVTEKIEKTTASLTVQEEVSQSELPMEEKPDEKPVETTQAPWVRGKKKPVTIKPQLEEKPAEKIEKTTASLTIQEEVSQSELPMEEEPDEKPVETTQAPWVRGKKKPVTIKPQLEEKPAEKTEKTTASLMVQEEVSQVELPTKEKPEEKPVETTQVPWVRGKKKPIPMKPQMKENLTEKIEKTTASLTVQEEVSQSELPMEEKPDEKPVETTQAPWVRGKKKPVTIKPQLEEKPAEKIEKTTASLTIQEEVSQSELPMEEKPDEKPVETTQAPWVRGKKKTVTIKPLMEEKPAEKIEKTTASLTVKEEVSQAELPMEEKPDEKPVETTQAPWVRGKKKLVQIKPQLEEKPTEKIEKTTASLTVQEEVSQAELPTEEKPDEKPVETTQAPWVRGKKKTVTIKPLMEEKPAEKIEKTTASLTVKEEVSQAELPMEEKPDEKPVETTQAPWVRADEDHFDISLDRVTATSQLKYLCAPTITEPFAAITAVPKQPLKLTVKFESVSSTDDYTGLNSGIIGTKEYRKPEWVSQMEEMQEALRERESEATSRQSQDVREMKEYEDTPQVHTTKRKPKIINIEEQIQFDKTHPNRDEGETNYESDHEKHFKAQEQLMVSVVNVNEKENYIFNVDMPEEKSADLNLICNEATAITEVTTTSNVSELETLEAEHLQTAEELDLSEHETNIDENEQIITEEQIQLPVSPQKKTKIEQTVSLVPQVINMIQESILEDVGIFENRTSNNPIIYNQQDEPKNEKVTITEKIYIVLEKEKNEKKINDTKDKIPKMEKHENSDIAEITRIIPSIEYAQPTETEEVKVDKVVTIEQTPVGEEKKVTKKKVTKQKGKKRQVVETATVEEEGKAPITTVHEAPEAVIDVDETTGIIPSIEYAQPTKTEEVKEETVVTIEQTPEVEEEGKAPITIVHEAPEAVINVDESTGIIPSIEYAQPTETEEVKVDTVVTIEQTPEGKEKKVTKKKVTKQKGKKQQVVETVTVEEEGKAPITTVHEAPEAVIEFDEACGIIPSIEYAQPTETEEVKEETVVTIEQTPEGKEKKVTKKKVTKQKGKKQRVVETVTVEEEGRAPITIVHEAPEAVIDVDETTGIIPSIEYAQPTETEGVKVDTVVTIEQTPEGKEKKVTKKKVTKHKGKKQQIVETVTVEEEGKAPINIVHEASEAVINVDESTGIIPNIEYAQPTETEEVKVDTVVTIEQTPEGKEKKVTKKKVTKQKGKKQRVFETVTVEEEGRAPITIVHEAPEAVIDVDETTGIIPSIEYAQPTETKGVKVDTVVTIEQTPEGKEKKVTKKKVTKQKGKKQQVVETVTVEEEGKAPITIVHEAPEAVINVDESTGIIPSIEYAQPTETEEVKVDTVVTIEQTPEGKEKKVTKKKVTKQKGKKQQVVETVTVEEAGKAPITIVHEAPEAVIDVDKTTGIIPSIEYAQPTETEEVKVETVVTIEQTPEGKEKKVTKKKVTKHKGKKQQIVETVTVEEEGKAPITIVHEASEAVINVDESTGIIPNIEYAQPTETEEVKVDTVVTIEQTPEGKEKKVTKKKVTKQKGKKQQVVETVTVEEEGKAPITTVHEAPEAVIEFDEASGIMPSIEYAQPTGTEEVKEETVVTIEQTPEGKEKKVTKKKVTKQKGKKQQVVETVTVEEAGKAPITTVHEAPEAVIDVDETTGIIPSIEYAQPTETEEVKVDTVVTIEQTPEGKEKKVTKKKVTKQKGKKQQVVETVTVEEEGKAPITTVHEAPEAEIEFDEASGIIPSIEYAQPTETEEVKVETVVTIEQTPEGKEKKVTKKKVTKQKGKKQQVVETVTVEEEGKAPITTVHEAPEAVIEFDETTGIIPSIEYAQLTETEEVKEDIVVTIEQTPEGKEKKVTKKKVTKQKGKKQRVVETVTVEEEGRAPITIVHEAPEAVIDVDETTGIIPSIEYAQPTETEGVKVDTVVTIEQTPEGKEKKVTKKKVTKQKGKKQQVVETVTVEEEGKAPITIVHEAPEAVINVDESTGIIPSIEYAQPTETEEVKVDTVVTIEQTPEGKEKKVTKKKVTKQKGKKQQVNETVTVEEEGKAPITIVHEAPEAVINVDESTGIIPSIEYAQPTETEEVKVDTVVTIEQTPEGKEKKVTKKKVTKQKGKKQQVVETVTVEEEGKAPITTVHEAPEAVIEFDEACGIIPSIEYAQPTETEEVKEETVVTIEQTPEGKEKKVTKKKVTKQKGKKQRVVETVTVEEEGRAPITIVHEAPEAVIDVDETTGIIPSIEYAQPTETEGVKVDTVVTIEQTPEGKEKKVTKEKGYENKKARKQQVVETVTVEEEGKAPITIVHEAPEAVINVDESTGIIPSIEYAQPTETEEVKVDTVVTIEQTPEGKEKKVTKKKVTKQKGKKQQVVETVTVEEEGKAPITTVHEAPEAVIEFDEACGIIPSIEYAQPTETEEVKEDTVVTIEQTPEGKEEIEEDGKASITIVHEAPEAVIDVDETTGIIPSIEYAQPTETEEVKEETVVTIEQTPEGKEKKVTKKKVTKQKGKKQQVVETVTVEEDGRAPITIVHEAPEAVIDDDETTVIIPSIEYAQPTETEGVKVDTVVTIEQTPEGKEKKVTKKKVTKHKGKKQQIVETVTVEEEGKAPITTVHEAPEAVIEFDEASGIIPCIEYAQPTETEEVKVDTVVTIEQTPEDSQPDLHEKDEVLAEGTEKLKYQPQRAENKNQDKKPKKKKKKHKHRGDVSGNRSPTASGRNTYRKTGGNIVDRDFDQKKEKKKPTTDKQADEAILLEPVTTEEEIKTEEEIVEEIEVIKKPEKKPSTEKTSAEIVLQQPQEETPTEKPEEVSSTEISIKKKPKKKPTTDEQADETITLKPVTTEEEIKTEEIVEEIKVIKKPKKKPSTDETYAEIVLQQPQEETPTEKPEEISSTEISIKKKPKKKPTTDEKADEAILLEPVTTDEEIKTEEIVEEIKVIKKPKKKPITDETYAEIVLQQPQEETPTEKPEEVSSTEISIKKKPKKKPTTDEQADETITLKPVTTEEEIKTEEIVEEIKVIKKPKKKPNTEETSAEIVLQQPQEETPTEKPEEISSTEISIKKKPKKKPTTDKQADEAILLEPVTTEEEIKTEEIVEEIEVIKKPEKKPSTEKTSAEIVLQQPQEETPTEKPEEVSSTEISIKKKPKKKPTTDEQADETITLKPVTTEEEIKTEEIVEEIKVIKNPKKKPSTEETSAEIVLQQPQEETPTEKPEEVSSTEISIKKKPKKKPTTDEQADETITLKPVTTEEEIKTEEIVEEIKVIKNPKKKPSTEETSAEIVLQQPQEETPTEKPEEVSSTEISIKKKPKKKPSTDEQADETITLKPVTTREEIKTEEIDEEINVIKKPKKKPSTEETSAEIVLQQPQEETPTEKPEEVSSTEISIKKKPKKKPTTDEQADETITLKPVTTEEEIKTEEIVEEIKVIKKPKKKPRTEETSAKIVLQQPQEEKPAETPEEISSTDISIKKKPKKKPTMDEQADEAILLEPVTTVEEIKTEEIVEEIKVIKKPKKKPSTDETSAEIVLQQPQEETPTEKPEEISSTAISIKKKPKKKPTTDEKADEAITLKPVTFEEEIKTEEIVEEIKEIKKPKKKPSTEETSAEIVLQQPQEETPTEKPEEISSTAISIKKKPKKKPTTDEQAEETITLKPVTTEEEIETEEIVEEIKVIIKPKKKPSTEETSAEIVLQQPPDEKPTEKPEEILSAEISIKKEPKQKPKTDDGADKLSIEKSLPVEDEVKVDEVIEEVSIVKKQKKKPSVDETHSDVTLTQPKEEKPIITSEESSSADVTLKKEPKKKPTTDEQADELSIKKPLPVEDEVKVEEVIEEVSIVKKPKKRPSVEETHSDVTLTQPKEEKPIITSEESSSADVTLRKKPKKKPTTDEQADESSIKKPLPVEDEVKVEEVIEEVSIVKKPKKRPSVEETHSDVTLTQPKEEKPIITSEESSSADVTLKKKTKKKPKTDEQADELSIKKPLPEEDEVKVEEVIEEVSIVKKPKKRSSVEETHSDVTLTQPKEEKPIITSEESSSADVTLKKKPKKKPTTDEQADELSIKKPKPLPVEDEVKVEEVIEKVSIVKKPKKRPSVEETHSDVTLTQPKEEKPIITSEESSSADVTLKKKPKKKPTTDEQADELSIKKPLPVEDEVKVEEVIEKVSIVKKPKKRPSVEETHSDVTLTQPKEEKPIITSEESSSADVTLKKKPKKKPTTDEQADELSIKKPLPVEDEVKVEEVIEKVSIVKKPKKRPSVEETHSDVTLTQPKEEKPIITSEESSSADVTLKKKPKKKPTTDEQADELSIKKPLPVEDEVKVEEVIEEVSIVKKPKKRPSVEETHSDVTLTQPKEEKPIITSEESSSADVPKKKPTTDEQADELSIKKPLPVEDEVKVEEVIEKVSIVKKPKKRPSVEETHSDVTLTQPIEEKPIITSEESSSADVTLKKKPKKKPTTDEQADELSIKKPLPVEDEVKVEEVIEEVSIVKKPKMRPSVEETHSDVTLTQPKEEKPIITSEESSSADILKITTPLKTAIIHIYGPSFKGTKKILSDKYLMTNETAITSTQHIIPSELYNHQTQQNTYTTTQATSSHGGGIMRPASSNVSGIVSNLSSGQGLEPLLSLSSHELTRKSSTRRQEKPPYSYIALIVMAIQSSPGKRLTLSEIYAYLQQHFPFFRDLRQQNTSGGRSIDPDPSASMDRKTFLSTTTSATVTSNSTILNTLSLGNEGSLDSNIVNSSNSTEIAVSTSANQSIYYDQIKYKKTILQNRALKWHLSARMRNGIFLPGARSSIFLLYSAKHTCSTRQLGTITSKISKTRRLSVETAMFPTFSFFLQNKNNVPAKPSPSSLIHAYCKRNVQTYTACMSLRACRLEQARAQGALHSYI</sequence>
<feature type="compositionally biased region" description="Basic and acidic residues" evidence="6">
    <location>
        <begin position="510"/>
        <end position="521"/>
    </location>
</feature>
<feature type="region of interest" description="Disordered" evidence="6">
    <location>
        <begin position="3623"/>
        <end position="3665"/>
    </location>
</feature>
<feature type="compositionally biased region" description="Basic and acidic residues" evidence="6">
    <location>
        <begin position="3997"/>
        <end position="4010"/>
    </location>
</feature>
<dbReference type="InterPro" id="IPR051770">
    <property type="entry name" value="Forkhead_box_regulator"/>
</dbReference>
<feature type="region of interest" description="Disordered" evidence="6">
    <location>
        <begin position="758"/>
        <end position="1135"/>
    </location>
</feature>
<evidence type="ECO:0000256" key="1">
    <source>
        <dbReference type="ARBA" id="ARBA00004123"/>
    </source>
</evidence>
<feature type="compositionally biased region" description="Basic and acidic residues" evidence="6">
    <location>
        <begin position="4455"/>
        <end position="4482"/>
    </location>
</feature>
<feature type="DNA-binding region" description="Fork-head" evidence="4">
    <location>
        <begin position="5376"/>
        <end position="5426"/>
    </location>
</feature>
<feature type="compositionally biased region" description="Polar residues" evidence="6">
    <location>
        <begin position="986"/>
        <end position="1000"/>
    </location>
</feature>
<feature type="compositionally biased region" description="Basic and acidic residues" evidence="6">
    <location>
        <begin position="886"/>
        <end position="896"/>
    </location>
</feature>
<feature type="compositionally biased region" description="Basic and acidic residues" evidence="6">
    <location>
        <begin position="1282"/>
        <end position="1303"/>
    </location>
</feature>
<feature type="non-terminal residue" evidence="8">
    <location>
        <position position="1"/>
    </location>
</feature>
<feature type="compositionally biased region" description="Basic and acidic residues" evidence="6">
    <location>
        <begin position="278"/>
        <end position="289"/>
    </location>
</feature>
<keyword evidence="5" id="KW-0175">Coiled coil</keyword>
<feature type="region of interest" description="Disordered" evidence="6">
    <location>
        <begin position="696"/>
        <end position="736"/>
    </location>
</feature>
<feature type="compositionally biased region" description="Polar residues" evidence="6">
    <location>
        <begin position="928"/>
        <end position="942"/>
    </location>
</feature>
<dbReference type="InterPro" id="IPR018122">
    <property type="entry name" value="TF_fork_head_CS_1"/>
</dbReference>
<feature type="compositionally biased region" description="Basic and acidic residues" evidence="6">
    <location>
        <begin position="249"/>
        <end position="258"/>
    </location>
</feature>
<dbReference type="SUPFAM" id="SSF46785">
    <property type="entry name" value="Winged helix' DNA-binding domain"/>
    <property type="match status" value="1"/>
</dbReference>
<feature type="region of interest" description="Disordered" evidence="6">
    <location>
        <begin position="651"/>
        <end position="681"/>
    </location>
</feature>
<feature type="compositionally biased region" description="Polar residues" evidence="6">
    <location>
        <begin position="758"/>
        <end position="768"/>
    </location>
</feature>
<feature type="coiled-coil region" evidence="5">
    <location>
        <begin position="1403"/>
        <end position="1439"/>
    </location>
</feature>
<reference evidence="8 9" key="1">
    <citation type="submission" date="2020-02" db="EMBL/GenBank/DDBJ databases">
        <authorList>
            <person name="Ferguson B K."/>
        </authorList>
    </citation>
    <scope>NUCLEOTIDE SEQUENCE [LARGE SCALE GENOMIC DNA]</scope>
</reference>
<dbReference type="InterPro" id="IPR036390">
    <property type="entry name" value="WH_DNA-bd_sf"/>
</dbReference>
<feature type="region of interest" description="Disordered" evidence="6">
    <location>
        <begin position="3926"/>
        <end position="4231"/>
    </location>
</feature>
<feature type="compositionally biased region" description="Basic and acidic residues" evidence="6">
    <location>
        <begin position="771"/>
        <end position="780"/>
    </location>
</feature>
<feature type="region of interest" description="Disordered" evidence="6">
    <location>
        <begin position="3766"/>
        <end position="3913"/>
    </location>
</feature>
<feature type="compositionally biased region" description="Basic and acidic residues" evidence="6">
    <location>
        <begin position="422"/>
        <end position="432"/>
    </location>
</feature>
<evidence type="ECO:0000256" key="5">
    <source>
        <dbReference type="SAM" id="Coils"/>
    </source>
</evidence>
<dbReference type="GO" id="GO:0009887">
    <property type="term" value="P:animal organ morphogenesis"/>
    <property type="evidence" value="ECO:0007669"/>
    <property type="project" value="TreeGrafter"/>
</dbReference>
<proteinExistence type="predicted"/>
<keyword evidence="9" id="KW-1185">Reference proteome</keyword>
<feature type="compositionally biased region" description="Basic and acidic residues" evidence="6">
    <location>
        <begin position="4554"/>
        <end position="4570"/>
    </location>
</feature>
<feature type="region of interest" description="Disordered" evidence="6">
    <location>
        <begin position="1282"/>
        <end position="1312"/>
    </location>
</feature>
<feature type="region of interest" description="Disordered" evidence="6">
    <location>
        <begin position="4905"/>
        <end position="4969"/>
    </location>
</feature>
<feature type="compositionally biased region" description="Acidic residues" evidence="6">
    <location>
        <begin position="3507"/>
        <end position="3522"/>
    </location>
</feature>
<dbReference type="EMBL" id="CADCXV010000569">
    <property type="protein sequence ID" value="CAB0030906.1"/>
    <property type="molecule type" value="Genomic_DNA"/>
</dbReference>
<dbReference type="PRINTS" id="PR00053">
    <property type="entry name" value="FORKHEAD"/>
</dbReference>
<feature type="compositionally biased region" description="Polar residues" evidence="6">
    <location>
        <begin position="3458"/>
        <end position="3468"/>
    </location>
</feature>
<feature type="compositionally biased region" description="Basic and acidic residues" evidence="6">
    <location>
        <begin position="539"/>
        <end position="548"/>
    </location>
</feature>
<organism evidence="8 9">
    <name type="scientific">Trichogramma brassicae</name>
    <dbReference type="NCBI Taxonomy" id="86971"/>
    <lineage>
        <taxon>Eukaryota</taxon>
        <taxon>Metazoa</taxon>
        <taxon>Ecdysozoa</taxon>
        <taxon>Arthropoda</taxon>
        <taxon>Hexapoda</taxon>
        <taxon>Insecta</taxon>
        <taxon>Pterygota</taxon>
        <taxon>Neoptera</taxon>
        <taxon>Endopterygota</taxon>
        <taxon>Hymenoptera</taxon>
        <taxon>Apocrita</taxon>
        <taxon>Proctotrupomorpha</taxon>
        <taxon>Chalcidoidea</taxon>
        <taxon>Trichogrammatidae</taxon>
        <taxon>Trichogramma</taxon>
    </lineage>
</organism>
<feature type="region of interest" description="Disordered" evidence="6">
    <location>
        <begin position="4333"/>
        <end position="4404"/>
    </location>
</feature>
<feature type="compositionally biased region" description="Polar residues" evidence="6">
    <location>
        <begin position="812"/>
        <end position="826"/>
    </location>
</feature>
<dbReference type="PROSITE" id="PS50039">
    <property type="entry name" value="FORK_HEAD_3"/>
    <property type="match status" value="1"/>
</dbReference>
<feature type="compositionally biased region" description="Basic and acidic residues" evidence="6">
    <location>
        <begin position="713"/>
        <end position="722"/>
    </location>
</feature>
<evidence type="ECO:0000256" key="2">
    <source>
        <dbReference type="ARBA" id="ARBA00023125"/>
    </source>
</evidence>